<dbReference type="GeneID" id="44969663"/>
<evidence type="ECO:0000313" key="3">
    <source>
        <dbReference type="EMBL" id="AEM21737.1"/>
    </source>
</evidence>
<sequence length="323" mass="36649">MQKFYALSILFLMLFVSSLSANVNDYKNYRISIRPFNFDPNYDTYIEEIIESVLTDNGLNVFNRDKNIDKMMLEEQENIKINNPDAQSINKSLITHVVSGNIMKLEDKYICSISIKNINTYEPEKSVTKVLNDLSYNNIVKLSLDLYEKITGQQSHIRVETHQVLHNYKIQNTIPTKKISRIPAMVTGVLFIASGLAGTIYSSVELDSWHREIGGSAANEYYLYKNPNSSLSGVIQYRKLTLYNAWKKGEINTKPDNMPYFTPVGSSIILGTSIAFTIIGLGLFGWSLSDQPYFASNFDIKPTIFDENGCFDLGLQATFICKL</sequence>
<keyword evidence="2" id="KW-0732">Signal</keyword>
<dbReference type="EMBL" id="CP002874">
    <property type="protein sequence ID" value="AEM21737.1"/>
    <property type="molecule type" value="Genomic_DNA"/>
</dbReference>
<feature type="chain" id="PRO_5003398648" evidence="2">
    <location>
        <begin position="22"/>
        <end position="323"/>
    </location>
</feature>
<dbReference type="RefSeq" id="WP_014487570.1">
    <property type="nucleotide sequence ID" value="NC_017243.1"/>
</dbReference>
<keyword evidence="4" id="KW-1185">Reference proteome</keyword>
<keyword evidence="1" id="KW-1133">Transmembrane helix</keyword>
<dbReference type="OrthoDB" id="9819471at2"/>
<accession>G0EMP9</accession>
<dbReference type="Proteomes" id="UP000008522">
    <property type="component" value="Chromosome"/>
</dbReference>
<keyword evidence="1" id="KW-0472">Membrane</keyword>
<evidence type="ECO:0000313" key="4">
    <source>
        <dbReference type="Proteomes" id="UP000008522"/>
    </source>
</evidence>
<protein>
    <submittedName>
        <fullName evidence="3">Uncharacterized protein</fullName>
    </submittedName>
</protein>
<name>G0EMP9_BRAIP</name>
<organism evidence="3 4">
    <name type="scientific">Brachyspira intermedia (strain ATCC 51140 / PWS/A)</name>
    <name type="common">Serpulina intermedia</name>
    <dbReference type="NCBI Taxonomy" id="1045858"/>
    <lineage>
        <taxon>Bacteria</taxon>
        <taxon>Pseudomonadati</taxon>
        <taxon>Spirochaetota</taxon>
        <taxon>Spirochaetia</taxon>
        <taxon>Brachyspirales</taxon>
        <taxon>Brachyspiraceae</taxon>
        <taxon>Brachyspira</taxon>
    </lineage>
</organism>
<dbReference type="PATRIC" id="fig|1045858.4.peg.1114"/>
<reference evidence="3 4" key="1">
    <citation type="journal article" date="2011" name="BMC Genomics">
        <title>Complete genome sequence of Brachyspira intermedia reveals unique genomic features in Brachyspira species and phage-mediated horizontal gene transfer.</title>
        <authorList>
            <person name="Hafstrom T."/>
            <person name="Jansson D.S."/>
            <person name="Segerman B."/>
        </authorList>
    </citation>
    <scope>NUCLEOTIDE SEQUENCE [LARGE SCALE GENOMIC DNA]</scope>
    <source>
        <strain evidence="4">ATCC 51140 / PWS/A</strain>
    </source>
</reference>
<feature type="transmembrane region" description="Helical" evidence="1">
    <location>
        <begin position="268"/>
        <end position="288"/>
    </location>
</feature>
<keyword evidence="1" id="KW-0812">Transmembrane</keyword>
<dbReference type="KEGG" id="bip:Bint_1114"/>
<evidence type="ECO:0000256" key="1">
    <source>
        <dbReference type="SAM" id="Phobius"/>
    </source>
</evidence>
<proteinExistence type="predicted"/>
<dbReference type="HOGENOM" id="CLU_859617_0_0_12"/>
<feature type="transmembrane region" description="Helical" evidence="1">
    <location>
        <begin position="182"/>
        <end position="201"/>
    </location>
</feature>
<gene>
    <name evidence="3" type="ordered locus">Bint_1114</name>
</gene>
<evidence type="ECO:0000256" key="2">
    <source>
        <dbReference type="SAM" id="SignalP"/>
    </source>
</evidence>
<dbReference type="AlphaFoldDB" id="G0EMP9"/>
<feature type="signal peptide" evidence="2">
    <location>
        <begin position="1"/>
        <end position="21"/>
    </location>
</feature>